<feature type="region of interest" description="Disordered" evidence="6">
    <location>
        <begin position="361"/>
        <end position="391"/>
    </location>
</feature>
<gene>
    <name evidence="8" type="ORF">ACFQGH_13045</name>
</gene>
<keyword evidence="5 7" id="KW-0472">Membrane</keyword>
<dbReference type="PANTHER" id="PTHR21716">
    <property type="entry name" value="TRANSMEMBRANE PROTEIN"/>
    <property type="match status" value="1"/>
</dbReference>
<name>A0ABD5V3E5_9EURY</name>
<sequence length="391" mass="42317">MEYDRGVGRRIGLGLVVFGLFLIAAYVIEAFIAVVVFAVFLYYSVRPIHRFLRRFGIPQRLRALLAILLFGIPFLILLVYTVAIIVIEVQALVEAYDIQDQVLSQGLEEFDIAALDLDTLQEAIAGAGAQGSIFAALFSLSGALSVVSSAIVQLLILVVLTYYMLVDGPRLRAWVLTNFDDTGIIREFFDEADPELSMTLFGNIVNVFVTAIVGVIVFFTYNFFVPETVQVPFPGLFAALAGIGSLIPVIGIKLVYIPVGIGLAAAAFAAGQTGLLIYVGAFFLAAGVFVDFIPDFFIRALISGDNTHTGLLLVSYIVGPTVFGFYGLFFLPILLILLINATHVLLPYVLWGEDTPAHQTTLGDFGGPDQRPPSMAGSRTEGTSPVVETED</sequence>
<feature type="transmembrane region" description="Helical" evidence="7">
    <location>
        <begin position="64"/>
        <end position="87"/>
    </location>
</feature>
<evidence type="ECO:0000256" key="3">
    <source>
        <dbReference type="ARBA" id="ARBA00022692"/>
    </source>
</evidence>
<accession>A0ABD5V3E5</accession>
<evidence type="ECO:0000256" key="1">
    <source>
        <dbReference type="ARBA" id="ARBA00004141"/>
    </source>
</evidence>
<comment type="subcellular location">
    <subcellularLocation>
        <location evidence="1">Membrane</location>
        <topology evidence="1">Multi-pass membrane protein</topology>
    </subcellularLocation>
</comment>
<protein>
    <submittedName>
        <fullName evidence="8">AI-2E family transporter</fullName>
    </submittedName>
</protein>
<dbReference type="AlphaFoldDB" id="A0ABD5V3E5"/>
<evidence type="ECO:0000313" key="8">
    <source>
        <dbReference type="EMBL" id="MFC6906118.1"/>
    </source>
</evidence>
<feature type="transmembrane region" description="Helical" evidence="7">
    <location>
        <begin position="275"/>
        <end position="293"/>
    </location>
</feature>
<dbReference type="Pfam" id="PF01594">
    <property type="entry name" value="AI-2E_transport"/>
    <property type="match status" value="1"/>
</dbReference>
<feature type="transmembrane region" description="Helical" evidence="7">
    <location>
        <begin position="236"/>
        <end position="268"/>
    </location>
</feature>
<dbReference type="Proteomes" id="UP001596312">
    <property type="component" value="Unassembled WGS sequence"/>
</dbReference>
<feature type="transmembrane region" description="Helical" evidence="7">
    <location>
        <begin position="204"/>
        <end position="224"/>
    </location>
</feature>
<dbReference type="EMBL" id="JBHSXQ010000004">
    <property type="protein sequence ID" value="MFC6906118.1"/>
    <property type="molecule type" value="Genomic_DNA"/>
</dbReference>
<dbReference type="InterPro" id="IPR002549">
    <property type="entry name" value="AI-2E-like"/>
</dbReference>
<evidence type="ECO:0000256" key="4">
    <source>
        <dbReference type="ARBA" id="ARBA00022989"/>
    </source>
</evidence>
<feature type="transmembrane region" description="Helical" evidence="7">
    <location>
        <begin position="313"/>
        <end position="339"/>
    </location>
</feature>
<keyword evidence="3 7" id="KW-0812">Transmembrane</keyword>
<reference evidence="8 9" key="1">
    <citation type="journal article" date="2019" name="Int. J. Syst. Evol. Microbiol.">
        <title>The Global Catalogue of Microorganisms (GCM) 10K type strain sequencing project: providing services to taxonomists for standard genome sequencing and annotation.</title>
        <authorList>
            <consortium name="The Broad Institute Genomics Platform"/>
            <consortium name="The Broad Institute Genome Sequencing Center for Infectious Disease"/>
            <person name="Wu L."/>
            <person name="Ma J."/>
        </authorList>
    </citation>
    <scope>NUCLEOTIDE SEQUENCE [LARGE SCALE GENOMIC DNA]</scope>
    <source>
        <strain evidence="8 9">CGMCC 1.3240</strain>
    </source>
</reference>
<feature type="transmembrane region" description="Helical" evidence="7">
    <location>
        <begin position="143"/>
        <end position="165"/>
    </location>
</feature>
<comment type="similarity">
    <text evidence="2">Belongs to the autoinducer-2 exporter (AI-2E) (TC 2.A.86) family.</text>
</comment>
<dbReference type="RefSeq" id="WP_340604672.1">
    <property type="nucleotide sequence ID" value="NZ_JBBMXV010000004.1"/>
</dbReference>
<dbReference type="GO" id="GO:0016020">
    <property type="term" value="C:membrane"/>
    <property type="evidence" value="ECO:0007669"/>
    <property type="project" value="UniProtKB-SubCell"/>
</dbReference>
<keyword evidence="4 7" id="KW-1133">Transmembrane helix</keyword>
<organism evidence="8 9">
    <name type="scientific">Halalkalicoccus tibetensis</name>
    <dbReference type="NCBI Taxonomy" id="175632"/>
    <lineage>
        <taxon>Archaea</taxon>
        <taxon>Methanobacteriati</taxon>
        <taxon>Methanobacteriota</taxon>
        <taxon>Stenosarchaea group</taxon>
        <taxon>Halobacteria</taxon>
        <taxon>Halobacteriales</taxon>
        <taxon>Halococcaceae</taxon>
        <taxon>Halalkalicoccus</taxon>
    </lineage>
</organism>
<evidence type="ECO:0000313" key="9">
    <source>
        <dbReference type="Proteomes" id="UP001596312"/>
    </source>
</evidence>
<dbReference type="PANTHER" id="PTHR21716:SF4">
    <property type="entry name" value="TRANSMEMBRANE PROTEIN 245"/>
    <property type="match status" value="1"/>
</dbReference>
<evidence type="ECO:0000256" key="2">
    <source>
        <dbReference type="ARBA" id="ARBA00009773"/>
    </source>
</evidence>
<keyword evidence="9" id="KW-1185">Reference proteome</keyword>
<comment type="caution">
    <text evidence="8">The sequence shown here is derived from an EMBL/GenBank/DDBJ whole genome shotgun (WGS) entry which is preliminary data.</text>
</comment>
<evidence type="ECO:0000256" key="7">
    <source>
        <dbReference type="SAM" id="Phobius"/>
    </source>
</evidence>
<evidence type="ECO:0000256" key="5">
    <source>
        <dbReference type="ARBA" id="ARBA00023136"/>
    </source>
</evidence>
<proteinExistence type="inferred from homology"/>
<evidence type="ECO:0000256" key="6">
    <source>
        <dbReference type="SAM" id="MobiDB-lite"/>
    </source>
</evidence>
<feature type="transmembrane region" description="Helical" evidence="7">
    <location>
        <begin position="12"/>
        <end position="43"/>
    </location>
</feature>